<sequence length="281" mass="31430">MKKIFFSIFLSVMAVAANAQITTPQPSPAAELHQTIGLSKAVVEYSRPSMKGRQVFGGLVPFGELWRLGANASTKITFDQDVQLAGKAVAKGKYALYAIPQKDKWTIVVHKNLTHWGTGYGKNRYDQAEDLVRFDVPTQETKTTWESFTIEFNNFKPTGATLDILWENTMVSIPVTVETDKAVEASIAKAFDPKSKANDYFSAARYYFETEKDLSKAENWINEAVKLRTDAYWYFNLQAKILAKNGKNKEAKKAAKTSLQLAQSAGNSDYVKMNEALIKTL</sequence>
<gene>
    <name evidence="2" type="ORF">PEPS_38700</name>
</gene>
<dbReference type="Pfam" id="PF11138">
    <property type="entry name" value="DUF2911"/>
    <property type="match status" value="1"/>
</dbReference>
<dbReference type="InterPro" id="IPR021314">
    <property type="entry name" value="DUF2911"/>
</dbReference>
<dbReference type="SUPFAM" id="SSF48452">
    <property type="entry name" value="TPR-like"/>
    <property type="match status" value="1"/>
</dbReference>
<dbReference type="Gene3D" id="1.25.40.10">
    <property type="entry name" value="Tetratricopeptide repeat domain"/>
    <property type="match status" value="1"/>
</dbReference>
<keyword evidence="2" id="KW-0614">Plasmid</keyword>
<name>A0ABN6LEI6_9BACT</name>
<evidence type="ECO:0000256" key="1">
    <source>
        <dbReference type="SAM" id="SignalP"/>
    </source>
</evidence>
<geneLocation type="plasmid" evidence="2 3">
    <name>pPP3</name>
</geneLocation>
<keyword evidence="1" id="KW-0732">Signal</keyword>
<protein>
    <recommendedName>
        <fullName evidence="4">DUF2911 domain-containing protein</fullName>
    </recommendedName>
</protein>
<dbReference type="InterPro" id="IPR011990">
    <property type="entry name" value="TPR-like_helical_dom_sf"/>
</dbReference>
<evidence type="ECO:0000313" key="2">
    <source>
        <dbReference type="EMBL" id="BDD01590.1"/>
    </source>
</evidence>
<accession>A0ABN6LEI6</accession>
<dbReference type="RefSeq" id="WP_338399021.1">
    <property type="nucleotide sequence ID" value="NZ_AP025295.1"/>
</dbReference>
<dbReference type="EMBL" id="AP025295">
    <property type="protein sequence ID" value="BDD01590.1"/>
    <property type="molecule type" value="Genomic_DNA"/>
</dbReference>
<proteinExistence type="predicted"/>
<evidence type="ECO:0008006" key="4">
    <source>
        <dbReference type="Google" id="ProtNLM"/>
    </source>
</evidence>
<feature type="signal peptide" evidence="1">
    <location>
        <begin position="1"/>
        <end position="19"/>
    </location>
</feature>
<feature type="chain" id="PRO_5046531256" description="DUF2911 domain-containing protein" evidence="1">
    <location>
        <begin position="20"/>
        <end position="281"/>
    </location>
</feature>
<reference evidence="2 3" key="1">
    <citation type="submission" date="2021-12" db="EMBL/GenBank/DDBJ databases">
        <title>Genome sequencing of bacteria with rrn-lacking chromosome and rrn-plasmid.</title>
        <authorList>
            <person name="Anda M."/>
            <person name="Iwasaki W."/>
        </authorList>
    </citation>
    <scope>NUCLEOTIDE SEQUENCE [LARGE SCALE GENOMIC DNA]</scope>
    <source>
        <strain evidence="2 3">NBRC 101262</strain>
        <plasmid evidence="2 3">pPP3</plasmid>
    </source>
</reference>
<dbReference type="Proteomes" id="UP001354989">
    <property type="component" value="Plasmid pPP3"/>
</dbReference>
<evidence type="ECO:0000313" key="3">
    <source>
        <dbReference type="Proteomes" id="UP001354989"/>
    </source>
</evidence>
<keyword evidence="3" id="KW-1185">Reference proteome</keyword>
<organism evidence="2 3">
    <name type="scientific">Persicobacter psychrovividus</name>
    <dbReference type="NCBI Taxonomy" id="387638"/>
    <lineage>
        <taxon>Bacteria</taxon>
        <taxon>Pseudomonadati</taxon>
        <taxon>Bacteroidota</taxon>
        <taxon>Cytophagia</taxon>
        <taxon>Cytophagales</taxon>
        <taxon>Persicobacteraceae</taxon>
        <taxon>Persicobacter</taxon>
    </lineage>
</organism>